<evidence type="ECO:0000313" key="2">
    <source>
        <dbReference type="EMBL" id="KAK9829061.1"/>
    </source>
</evidence>
<evidence type="ECO:0000313" key="3">
    <source>
        <dbReference type="Proteomes" id="UP001489004"/>
    </source>
</evidence>
<comment type="caution">
    <text evidence="2">The sequence shown here is derived from an EMBL/GenBank/DDBJ whole genome shotgun (WGS) entry which is preliminary data.</text>
</comment>
<dbReference type="Gene3D" id="3.80.10.10">
    <property type="entry name" value="Ribonuclease Inhibitor"/>
    <property type="match status" value="1"/>
</dbReference>
<dbReference type="AlphaFoldDB" id="A0AAW1R5N0"/>
<dbReference type="EMBL" id="JALJOR010000001">
    <property type="protein sequence ID" value="KAK9829061.1"/>
    <property type="molecule type" value="Genomic_DNA"/>
</dbReference>
<evidence type="ECO:0000256" key="1">
    <source>
        <dbReference type="ARBA" id="ARBA00004430"/>
    </source>
</evidence>
<sequence>MVAQLRCLQSLNACGCPGVTEDICQQLPLVEELNLAFVPFISDKMLQTLFRCSPRLTRLTLAKQHGNLWSYGQWSMETVTSPDIKPAKLIVNLVDC</sequence>
<organism evidence="2 3">
    <name type="scientific">[Myrmecia] bisecta</name>
    <dbReference type="NCBI Taxonomy" id="41462"/>
    <lineage>
        <taxon>Eukaryota</taxon>
        <taxon>Viridiplantae</taxon>
        <taxon>Chlorophyta</taxon>
        <taxon>core chlorophytes</taxon>
        <taxon>Trebouxiophyceae</taxon>
        <taxon>Trebouxiales</taxon>
        <taxon>Trebouxiaceae</taxon>
        <taxon>Myrmecia</taxon>
    </lineage>
</organism>
<dbReference type="InterPro" id="IPR032675">
    <property type="entry name" value="LRR_dom_sf"/>
</dbReference>
<dbReference type="GO" id="GO:0005930">
    <property type="term" value="C:axoneme"/>
    <property type="evidence" value="ECO:0007669"/>
    <property type="project" value="UniProtKB-SubCell"/>
</dbReference>
<reference evidence="2 3" key="1">
    <citation type="journal article" date="2024" name="Nat. Commun.">
        <title>Phylogenomics reveals the evolutionary origins of lichenization in chlorophyte algae.</title>
        <authorList>
            <person name="Puginier C."/>
            <person name="Libourel C."/>
            <person name="Otte J."/>
            <person name="Skaloud P."/>
            <person name="Haon M."/>
            <person name="Grisel S."/>
            <person name="Petersen M."/>
            <person name="Berrin J.G."/>
            <person name="Delaux P.M."/>
            <person name="Dal Grande F."/>
            <person name="Keller J."/>
        </authorList>
    </citation>
    <scope>NUCLEOTIDE SEQUENCE [LARGE SCALE GENOMIC DNA]</scope>
    <source>
        <strain evidence="2 3">SAG 2043</strain>
    </source>
</reference>
<proteinExistence type="predicted"/>
<accession>A0AAW1R5N0</accession>
<gene>
    <name evidence="2" type="ORF">WJX72_003690</name>
</gene>
<dbReference type="Proteomes" id="UP001489004">
    <property type="component" value="Unassembled WGS sequence"/>
</dbReference>
<name>A0AAW1R5N0_9CHLO</name>
<keyword evidence="3" id="KW-1185">Reference proteome</keyword>
<comment type="subcellular location">
    <subcellularLocation>
        <location evidence="1">Cytoplasm</location>
        <location evidence="1">Cytoskeleton</location>
        <location evidence="1">Cilium axoneme</location>
    </subcellularLocation>
</comment>
<protein>
    <submittedName>
        <fullName evidence="2">Uncharacterized protein</fullName>
    </submittedName>
</protein>
<dbReference type="SUPFAM" id="SSF52047">
    <property type="entry name" value="RNI-like"/>
    <property type="match status" value="1"/>
</dbReference>